<evidence type="ECO:0000256" key="6">
    <source>
        <dbReference type="SAM" id="SignalP"/>
    </source>
</evidence>
<reference evidence="9 10" key="1">
    <citation type="submission" date="2019-01" db="EMBL/GenBank/DDBJ databases">
        <title>Lacibacter sp. strain TTM-7.</title>
        <authorList>
            <person name="Chen W.-M."/>
        </authorList>
    </citation>
    <scope>NUCLEOTIDE SEQUENCE [LARGE SCALE GENOMIC DNA]</scope>
    <source>
        <strain evidence="9 10">TTM-7</strain>
    </source>
</reference>
<evidence type="ECO:0000313" key="9">
    <source>
        <dbReference type="EMBL" id="RXK59854.1"/>
    </source>
</evidence>
<dbReference type="InterPro" id="IPR012944">
    <property type="entry name" value="SusD_RagB_dom"/>
</dbReference>
<evidence type="ECO:0000259" key="7">
    <source>
        <dbReference type="Pfam" id="PF07980"/>
    </source>
</evidence>
<name>A0A4Q1CIG2_9BACT</name>
<dbReference type="SUPFAM" id="SSF48452">
    <property type="entry name" value="TPR-like"/>
    <property type="match status" value="1"/>
</dbReference>
<evidence type="ECO:0000256" key="5">
    <source>
        <dbReference type="ARBA" id="ARBA00023237"/>
    </source>
</evidence>
<dbReference type="GO" id="GO:0009279">
    <property type="term" value="C:cell outer membrane"/>
    <property type="evidence" value="ECO:0007669"/>
    <property type="project" value="UniProtKB-SubCell"/>
</dbReference>
<feature type="domain" description="SusD-like N-terminal" evidence="8">
    <location>
        <begin position="67"/>
        <end position="227"/>
    </location>
</feature>
<dbReference type="AlphaFoldDB" id="A0A4Q1CIG2"/>
<keyword evidence="4" id="KW-0472">Membrane</keyword>
<keyword evidence="3 6" id="KW-0732">Signal</keyword>
<dbReference type="OrthoDB" id="1080118at2"/>
<protein>
    <submittedName>
        <fullName evidence="9">RagB/SusD family nutrient uptake outer membrane protein</fullName>
    </submittedName>
</protein>
<proteinExistence type="inferred from homology"/>
<dbReference type="Pfam" id="PF07980">
    <property type="entry name" value="SusD_RagB"/>
    <property type="match status" value="1"/>
</dbReference>
<dbReference type="Proteomes" id="UP000290204">
    <property type="component" value="Unassembled WGS sequence"/>
</dbReference>
<sequence length="481" mass="52872">MFEKMKKYKLILPLVALLSASSCKKLINIQETDLIAGDVALKTVTNVESAVIGAYAGVGVEMGILFNSTLSDEVATAGEFYNAATTHEWQYSPTDVGIRDNFTAINPNYTIIDRANRILAVVNTADSTKVGDNTKRARLKGEALFLRAYCHFELFRYYCGNYNATALAMPYMTTPNLLPQGRIQLAEYFQKINADINEAKPLLPNNLTDKNRATLAAANGLHARIALYTGNWADAETYATAYINALPLATSAQFPGIWSDANTTEVAFQLVRTVSVGGRIGSLFRNTGLVTAPGTNIWKPSSKLWNSYDQTNDVRFATYIKDEPIYSGLGRPSRIVVKYIGGGIGSGTENVNNAKVYRTGEMYLIRAEARAEQNKITGANSAESDINALRAARITGYVNEVFATKQAAIDAIITERFKELPFEGHRFWDLKRKGLAVQRLAADAPTVTGQTLPANDYRFVLPIPQTELNANPNMQQNPGYK</sequence>
<evidence type="ECO:0000256" key="4">
    <source>
        <dbReference type="ARBA" id="ARBA00023136"/>
    </source>
</evidence>
<organism evidence="9 10">
    <name type="scientific">Lacibacter luteus</name>
    <dbReference type="NCBI Taxonomy" id="2508719"/>
    <lineage>
        <taxon>Bacteria</taxon>
        <taxon>Pseudomonadati</taxon>
        <taxon>Bacteroidota</taxon>
        <taxon>Chitinophagia</taxon>
        <taxon>Chitinophagales</taxon>
        <taxon>Chitinophagaceae</taxon>
        <taxon>Lacibacter</taxon>
    </lineage>
</organism>
<dbReference type="PROSITE" id="PS51257">
    <property type="entry name" value="PROKAR_LIPOPROTEIN"/>
    <property type="match status" value="1"/>
</dbReference>
<comment type="subcellular location">
    <subcellularLocation>
        <location evidence="1">Cell outer membrane</location>
    </subcellularLocation>
</comment>
<dbReference type="InterPro" id="IPR011990">
    <property type="entry name" value="TPR-like_helical_dom_sf"/>
</dbReference>
<keyword evidence="5" id="KW-0998">Cell outer membrane</keyword>
<feature type="domain" description="RagB/SusD" evidence="7">
    <location>
        <begin position="345"/>
        <end position="480"/>
    </location>
</feature>
<evidence type="ECO:0000313" key="10">
    <source>
        <dbReference type="Proteomes" id="UP000290204"/>
    </source>
</evidence>
<comment type="similarity">
    <text evidence="2">Belongs to the SusD family.</text>
</comment>
<evidence type="ECO:0000259" key="8">
    <source>
        <dbReference type="Pfam" id="PF14322"/>
    </source>
</evidence>
<dbReference type="Gene3D" id="1.25.40.390">
    <property type="match status" value="1"/>
</dbReference>
<keyword evidence="10" id="KW-1185">Reference proteome</keyword>
<feature type="signal peptide" evidence="6">
    <location>
        <begin position="1"/>
        <end position="24"/>
    </location>
</feature>
<feature type="chain" id="PRO_5020482563" evidence="6">
    <location>
        <begin position="25"/>
        <end position="481"/>
    </location>
</feature>
<accession>A0A4Q1CIG2</accession>
<evidence type="ECO:0000256" key="3">
    <source>
        <dbReference type="ARBA" id="ARBA00022729"/>
    </source>
</evidence>
<dbReference type="InterPro" id="IPR033985">
    <property type="entry name" value="SusD-like_N"/>
</dbReference>
<gene>
    <name evidence="9" type="ORF">ESA94_12430</name>
</gene>
<comment type="caution">
    <text evidence="9">The sequence shown here is derived from an EMBL/GenBank/DDBJ whole genome shotgun (WGS) entry which is preliminary data.</text>
</comment>
<dbReference type="EMBL" id="SDHW01000003">
    <property type="protein sequence ID" value="RXK59854.1"/>
    <property type="molecule type" value="Genomic_DNA"/>
</dbReference>
<dbReference type="Pfam" id="PF14322">
    <property type="entry name" value="SusD-like_3"/>
    <property type="match status" value="1"/>
</dbReference>
<evidence type="ECO:0000256" key="1">
    <source>
        <dbReference type="ARBA" id="ARBA00004442"/>
    </source>
</evidence>
<evidence type="ECO:0000256" key="2">
    <source>
        <dbReference type="ARBA" id="ARBA00006275"/>
    </source>
</evidence>